<feature type="compositionally biased region" description="Basic and acidic residues" evidence="1">
    <location>
        <begin position="37"/>
        <end position="70"/>
    </location>
</feature>
<keyword evidence="3" id="KW-1185">Reference proteome</keyword>
<sequence length="104" mass="11141">MRALLPHGVPHALRNASQPPARCLQNSTPRGSDPSMDDLRETGPVAMKDDRPGLDRRNGPGAKDGTEYHGRPGRAGAGAREIPRSPPAARPSGTMYPPWIPRTS</sequence>
<evidence type="ECO:0000313" key="3">
    <source>
        <dbReference type="Proteomes" id="UP000654471"/>
    </source>
</evidence>
<dbReference type="EMBL" id="BMRP01000004">
    <property type="protein sequence ID" value="GGU51996.1"/>
    <property type="molecule type" value="Genomic_DNA"/>
</dbReference>
<protein>
    <submittedName>
        <fullName evidence="2">Uncharacterized protein</fullName>
    </submittedName>
</protein>
<organism evidence="2 3">
    <name type="scientific">Streptomyces albospinus</name>
    <dbReference type="NCBI Taxonomy" id="285515"/>
    <lineage>
        <taxon>Bacteria</taxon>
        <taxon>Bacillati</taxon>
        <taxon>Actinomycetota</taxon>
        <taxon>Actinomycetes</taxon>
        <taxon>Kitasatosporales</taxon>
        <taxon>Streptomycetaceae</taxon>
        <taxon>Streptomyces</taxon>
    </lineage>
</organism>
<evidence type="ECO:0000256" key="1">
    <source>
        <dbReference type="SAM" id="MobiDB-lite"/>
    </source>
</evidence>
<feature type="region of interest" description="Disordered" evidence="1">
    <location>
        <begin position="1"/>
        <end position="104"/>
    </location>
</feature>
<evidence type="ECO:0000313" key="2">
    <source>
        <dbReference type="EMBL" id="GGU51996.1"/>
    </source>
</evidence>
<comment type="caution">
    <text evidence="2">The sequence shown here is derived from an EMBL/GenBank/DDBJ whole genome shotgun (WGS) entry which is preliminary data.</text>
</comment>
<proteinExistence type="predicted"/>
<accession>A0ABQ2UUP5</accession>
<reference evidence="3" key="1">
    <citation type="journal article" date="2019" name="Int. J. Syst. Evol. Microbiol.">
        <title>The Global Catalogue of Microorganisms (GCM) 10K type strain sequencing project: providing services to taxonomists for standard genome sequencing and annotation.</title>
        <authorList>
            <consortium name="The Broad Institute Genomics Platform"/>
            <consortium name="The Broad Institute Genome Sequencing Center for Infectious Disease"/>
            <person name="Wu L."/>
            <person name="Ma J."/>
        </authorList>
    </citation>
    <scope>NUCLEOTIDE SEQUENCE [LARGE SCALE GENOMIC DNA]</scope>
    <source>
        <strain evidence="3">JCM 3399</strain>
    </source>
</reference>
<dbReference type="Proteomes" id="UP000654471">
    <property type="component" value="Unassembled WGS sequence"/>
</dbReference>
<name>A0ABQ2UUP5_9ACTN</name>
<gene>
    <name evidence="2" type="ORF">GCM10010211_15480</name>
</gene>